<dbReference type="Proteomes" id="UP000472839">
    <property type="component" value="Unassembled WGS sequence"/>
</dbReference>
<evidence type="ECO:0008006" key="5">
    <source>
        <dbReference type="Google" id="ProtNLM"/>
    </source>
</evidence>
<evidence type="ECO:0000313" key="1">
    <source>
        <dbReference type="EMBL" id="KAB7888991.1"/>
    </source>
</evidence>
<reference evidence="3 4" key="1">
    <citation type="submission" date="2019-10" db="EMBL/GenBank/DDBJ databases">
        <title>Poseidonibacter ostreae sp. nov., isolated from the gut of the Ostrea denselamellosa.</title>
        <authorList>
            <person name="Choi A."/>
        </authorList>
    </citation>
    <scope>NUCLEOTIDE SEQUENCE [LARGE SCALE GENOMIC DNA]</scope>
    <source>
        <strain evidence="1 4">SJOD-M-33</strain>
        <strain evidence="2 3">SJOD-M-5</strain>
    </source>
</reference>
<keyword evidence="3" id="KW-1185">Reference proteome</keyword>
<evidence type="ECO:0000313" key="4">
    <source>
        <dbReference type="Proteomes" id="UP000472839"/>
    </source>
</evidence>
<dbReference type="Proteomes" id="UP000461010">
    <property type="component" value="Unassembled WGS sequence"/>
</dbReference>
<name>A0A6L4WT01_9BACT</name>
<protein>
    <recommendedName>
        <fullName evidence="5">Type II toxin-antitoxin system RelE/ParE family toxin</fullName>
    </recommendedName>
</protein>
<comment type="caution">
    <text evidence="1">The sequence shown here is derived from an EMBL/GenBank/DDBJ whole genome shotgun (WGS) entry which is preliminary data.</text>
</comment>
<evidence type="ECO:0000313" key="3">
    <source>
        <dbReference type="Proteomes" id="UP000461010"/>
    </source>
</evidence>
<gene>
    <name evidence="2" type="ORF">GBG18_04870</name>
    <name evidence="1" type="ORF">GBG19_07320</name>
</gene>
<dbReference type="RefSeq" id="WP_152188922.1">
    <property type="nucleotide sequence ID" value="NZ_WFKI01000028.1"/>
</dbReference>
<organism evidence="1 4">
    <name type="scientific">Poseidonibacter ostreae</name>
    <dbReference type="NCBI Taxonomy" id="2654171"/>
    <lineage>
        <taxon>Bacteria</taxon>
        <taxon>Pseudomonadati</taxon>
        <taxon>Campylobacterota</taxon>
        <taxon>Epsilonproteobacteria</taxon>
        <taxon>Campylobacterales</taxon>
        <taxon>Arcobacteraceae</taxon>
        <taxon>Poseidonibacter</taxon>
    </lineage>
</organism>
<sequence>MSANKSKKLRSLVKAPSLKILPKEHFWISGLKREFELTAIVPLYVYVLDNIDELPRNKDLELSIGSSTIIYKIDDSENIYLITGWIGSRNSKKTKKSLPHQ</sequence>
<dbReference type="EMBL" id="WFKJ01000010">
    <property type="protein sequence ID" value="KAB7891924.1"/>
    <property type="molecule type" value="Genomic_DNA"/>
</dbReference>
<accession>A0A6L4WT01</accession>
<proteinExistence type="predicted"/>
<dbReference type="EMBL" id="WFKK01000018">
    <property type="protein sequence ID" value="KAB7888991.1"/>
    <property type="molecule type" value="Genomic_DNA"/>
</dbReference>
<dbReference type="AlphaFoldDB" id="A0A6L4WT01"/>
<evidence type="ECO:0000313" key="2">
    <source>
        <dbReference type="EMBL" id="KAB7891924.1"/>
    </source>
</evidence>